<protein>
    <submittedName>
        <fullName evidence="3">Transcriptional regulator</fullName>
    </submittedName>
</protein>
<evidence type="ECO:0000259" key="1">
    <source>
        <dbReference type="Pfam" id="PF07022"/>
    </source>
</evidence>
<dbReference type="Pfam" id="PF16452">
    <property type="entry name" value="Phage_CI_C"/>
    <property type="match status" value="1"/>
</dbReference>
<dbReference type="GO" id="GO:0045892">
    <property type="term" value="P:negative regulation of DNA-templated transcription"/>
    <property type="evidence" value="ECO:0007669"/>
    <property type="project" value="InterPro"/>
</dbReference>
<dbReference type="OrthoDB" id="5829794at2"/>
<dbReference type="Gene3D" id="2.10.109.10">
    <property type="entry name" value="Umud Fragment, subunit A"/>
    <property type="match status" value="1"/>
</dbReference>
<dbReference type="Pfam" id="PF07022">
    <property type="entry name" value="Phage_CI_repr"/>
    <property type="match status" value="1"/>
</dbReference>
<dbReference type="GO" id="GO:0003677">
    <property type="term" value="F:DNA binding"/>
    <property type="evidence" value="ECO:0007669"/>
    <property type="project" value="InterPro"/>
</dbReference>
<organism evidence="3 4">
    <name type="scientific">Veronia nyctiphanis</name>
    <dbReference type="NCBI Taxonomy" id="1278244"/>
    <lineage>
        <taxon>Bacteria</taxon>
        <taxon>Pseudomonadati</taxon>
        <taxon>Pseudomonadota</taxon>
        <taxon>Gammaproteobacteria</taxon>
        <taxon>Vibrionales</taxon>
        <taxon>Vibrionaceae</taxon>
        <taxon>Veronia</taxon>
    </lineage>
</organism>
<name>A0A4Q0YQG3_9GAMM</name>
<feature type="domain" description="Bacteriophage CI repressor C-terminal" evidence="2">
    <location>
        <begin position="95"/>
        <end position="192"/>
    </location>
</feature>
<dbReference type="AlphaFoldDB" id="A0A4Q0YQG3"/>
<dbReference type="Proteomes" id="UP000290287">
    <property type="component" value="Unassembled WGS sequence"/>
</dbReference>
<dbReference type="EMBL" id="PEIB01000010">
    <property type="protein sequence ID" value="RXJ73357.1"/>
    <property type="molecule type" value="Genomic_DNA"/>
</dbReference>
<gene>
    <name evidence="3" type="ORF">CS022_10310</name>
</gene>
<dbReference type="GO" id="GO:0051259">
    <property type="term" value="P:protein complex oligomerization"/>
    <property type="evidence" value="ECO:0007669"/>
    <property type="project" value="InterPro"/>
</dbReference>
<sequence>MSHLQPQLKPFSYRGGKELTEKLKSLTGLNTDWKLADYFGIPKSTIATWKERDMTPFEVVVRLHLATGVSIKWLTLDEGEAFVSANSQAEGLKIHTLKNGDLSEAGQLAVDLATLEHFGLRGSETLVVEQSDNRYFIDQSETKPTSGKYLIDIEGSLSVNQIQRLPGKLAIDFNGSTLEVAETDIKVMGRVAMTMSKD</sequence>
<dbReference type="InterPro" id="IPR010982">
    <property type="entry name" value="Lambda_DNA-bd_dom_sf"/>
</dbReference>
<keyword evidence="4" id="KW-1185">Reference proteome</keyword>
<dbReference type="InterPro" id="IPR032499">
    <property type="entry name" value="Phage_CI_C"/>
</dbReference>
<comment type="caution">
    <text evidence="3">The sequence shown here is derived from an EMBL/GenBank/DDBJ whole genome shotgun (WGS) entry which is preliminary data.</text>
</comment>
<feature type="domain" description="Bacteriophage CI repressor N-terminal" evidence="1">
    <location>
        <begin position="19"/>
        <end position="82"/>
    </location>
</feature>
<evidence type="ECO:0000313" key="4">
    <source>
        <dbReference type="Proteomes" id="UP000290287"/>
    </source>
</evidence>
<reference evidence="3 4" key="1">
    <citation type="submission" date="2017-10" db="EMBL/GenBank/DDBJ databases">
        <title>Nyctiphanis sp. nov., isolated from the stomach of the euphausiid Nyctiphanes simplex (Hansen, 1911) in the Gulf of California.</title>
        <authorList>
            <person name="Gomez-Gil B."/>
            <person name="Aguilar-Mendez M."/>
            <person name="Lopez-Cortes A."/>
            <person name="Gomez-Gutierrez J."/>
            <person name="Roque A."/>
            <person name="Lang E."/>
            <person name="Gonzalez-Castillo A."/>
        </authorList>
    </citation>
    <scope>NUCLEOTIDE SEQUENCE [LARGE SCALE GENOMIC DNA]</scope>
    <source>
        <strain evidence="3 4">CAIM 600</strain>
    </source>
</reference>
<dbReference type="InterPro" id="IPR010744">
    <property type="entry name" value="Phage_CI_N"/>
</dbReference>
<evidence type="ECO:0000259" key="2">
    <source>
        <dbReference type="Pfam" id="PF16452"/>
    </source>
</evidence>
<proteinExistence type="predicted"/>
<accession>A0A4Q0YQG3</accession>
<evidence type="ECO:0000313" key="3">
    <source>
        <dbReference type="EMBL" id="RXJ73357.1"/>
    </source>
</evidence>
<dbReference type="Gene3D" id="1.10.260.40">
    <property type="entry name" value="lambda repressor-like DNA-binding domains"/>
    <property type="match status" value="1"/>
</dbReference>